<accession>A0A0F0H1U2</accession>
<dbReference type="Proteomes" id="UP000033393">
    <property type="component" value="Unassembled WGS sequence"/>
</dbReference>
<keyword evidence="2" id="KW-1185">Reference proteome</keyword>
<gene>
    <name evidence="1" type="ORF">UK23_15925</name>
</gene>
<dbReference type="PATRIC" id="fig|68170.10.peg.4009"/>
<dbReference type="Pfam" id="PF21863">
    <property type="entry name" value="HTH_67"/>
    <property type="match status" value="1"/>
</dbReference>
<dbReference type="EMBL" id="JYJG01000097">
    <property type="protein sequence ID" value="KJK48821.1"/>
    <property type="molecule type" value="Genomic_DNA"/>
</dbReference>
<dbReference type="AlphaFoldDB" id="A0A0F0H1U2"/>
<sequence>MIRSLWRSLEAVHAMIYFAPEAERRYTAAGLDRPGGYFASRAAALGPAGAEVVISTFYNFNPQLIKARIPAAWEIVSPERMLELRLEAADEALRKVLKDDLKEITELATRAAERAKEMLHGRTLFAAHASLPWPDETHLQLWHAQTLLREFRGDGHLAALLRHNITGIEALVLHAAEGDYPAETLRKTRGWPEEKWAETTENLQSRGLVNDEQLLTPQGRELRTSIEDATDHMNEPAYDVLSEQEKQRYVELAAPLSKAVIDSGLLPARR</sequence>
<dbReference type="InterPro" id="IPR054058">
    <property type="entry name" value="HTH_67"/>
</dbReference>
<dbReference type="NCBIfam" id="NF047719">
    <property type="entry name" value="SCO6745_fam_HTH"/>
    <property type="match status" value="1"/>
</dbReference>
<reference evidence="1 2" key="1">
    <citation type="submission" date="2015-02" db="EMBL/GenBank/DDBJ databases">
        <authorList>
            <person name="Ju K.-S."/>
            <person name="Doroghazi J.R."/>
            <person name="Metcalf W."/>
        </authorList>
    </citation>
    <scope>NUCLEOTIDE SEQUENCE [LARGE SCALE GENOMIC DNA]</scope>
    <source>
        <strain evidence="1 2">NRRL B-16140</strain>
    </source>
</reference>
<organism evidence="1 2">
    <name type="scientific">Lentzea aerocolonigenes</name>
    <name type="common">Lechevalieria aerocolonigenes</name>
    <name type="synonym">Saccharothrix aerocolonigenes</name>
    <dbReference type="NCBI Taxonomy" id="68170"/>
    <lineage>
        <taxon>Bacteria</taxon>
        <taxon>Bacillati</taxon>
        <taxon>Actinomycetota</taxon>
        <taxon>Actinomycetes</taxon>
        <taxon>Pseudonocardiales</taxon>
        <taxon>Pseudonocardiaceae</taxon>
        <taxon>Lentzea</taxon>
    </lineage>
</organism>
<evidence type="ECO:0000313" key="2">
    <source>
        <dbReference type="Proteomes" id="UP000033393"/>
    </source>
</evidence>
<protein>
    <submittedName>
        <fullName evidence="1">SalK</fullName>
    </submittedName>
</protein>
<evidence type="ECO:0000313" key="1">
    <source>
        <dbReference type="EMBL" id="KJK48821.1"/>
    </source>
</evidence>
<dbReference type="OrthoDB" id="157052at2"/>
<dbReference type="RefSeq" id="WP_045312304.1">
    <property type="nucleotide sequence ID" value="NZ_JYJG01000097.1"/>
</dbReference>
<dbReference type="STRING" id="68170.GCA_000974445_01471"/>
<dbReference type="eggNOG" id="COG1846">
    <property type="taxonomic scope" value="Bacteria"/>
</dbReference>
<comment type="caution">
    <text evidence="1">The sequence shown here is derived from an EMBL/GenBank/DDBJ whole genome shotgun (WGS) entry which is preliminary data.</text>
</comment>
<proteinExistence type="predicted"/>
<name>A0A0F0H1U2_LENAE</name>